<feature type="compositionally biased region" description="Low complexity" evidence="1">
    <location>
        <begin position="187"/>
        <end position="202"/>
    </location>
</feature>
<dbReference type="RefSeq" id="WP_185678392.1">
    <property type="nucleotide sequence ID" value="NZ_JACLAX010000003.1"/>
</dbReference>
<keyword evidence="2" id="KW-1133">Transmembrane helix</keyword>
<protein>
    <submittedName>
        <fullName evidence="4">PH domain-containing protein</fullName>
    </submittedName>
</protein>
<name>A0A7X1FX75_9SPHN</name>
<reference evidence="4 5" key="1">
    <citation type="submission" date="2020-08" db="EMBL/GenBank/DDBJ databases">
        <title>The genome sequence of type strain Novosphingobium piscinae KCTC 42194.</title>
        <authorList>
            <person name="Liu Y."/>
        </authorList>
    </citation>
    <scope>NUCLEOTIDE SEQUENCE [LARGE SCALE GENOMIC DNA]</scope>
    <source>
        <strain evidence="4 5">KCTC 42194</strain>
    </source>
</reference>
<keyword evidence="5" id="KW-1185">Reference proteome</keyword>
<keyword evidence="2" id="KW-0472">Membrane</keyword>
<dbReference type="Proteomes" id="UP000551327">
    <property type="component" value="Unassembled WGS sequence"/>
</dbReference>
<feature type="domain" description="YdbS-like PH" evidence="3">
    <location>
        <begin position="86"/>
        <end position="175"/>
    </location>
</feature>
<dbReference type="InterPro" id="IPR005182">
    <property type="entry name" value="YdbS-like_PH"/>
</dbReference>
<evidence type="ECO:0000256" key="2">
    <source>
        <dbReference type="SAM" id="Phobius"/>
    </source>
</evidence>
<accession>A0A7X1FX75</accession>
<gene>
    <name evidence="4" type="ORF">H7F53_05160</name>
</gene>
<feature type="transmembrane region" description="Helical" evidence="2">
    <location>
        <begin position="38"/>
        <end position="57"/>
    </location>
</feature>
<dbReference type="InterPro" id="IPR054839">
    <property type="entry name" value="puhB_PGC"/>
</dbReference>
<dbReference type="EMBL" id="JACLAX010000003">
    <property type="protein sequence ID" value="MBC2668529.1"/>
    <property type="molecule type" value="Genomic_DNA"/>
</dbReference>
<feature type="transmembrane region" description="Helical" evidence="2">
    <location>
        <begin position="63"/>
        <end position="85"/>
    </location>
</feature>
<sequence>MTEYDHEPIRGLPGDLPPGEQILWQSAPDWRTFVRSALFARPLMVYFAALTLLAVAGGNLFGAAVIAAAGVVLQGLLALFAVLVARTTVYTLTNRRIVLRIGVALNKCINLPLSQIAAADLRPRGQGHGDIALTLLGRHRLGYAMLWPHARPLRLSRPQPMLRAMPDAARLAETLARACAAAAPEGVTTARTAPAARPAATAGDPGLQGVAA</sequence>
<keyword evidence="2" id="KW-0812">Transmembrane</keyword>
<evidence type="ECO:0000256" key="1">
    <source>
        <dbReference type="SAM" id="MobiDB-lite"/>
    </source>
</evidence>
<comment type="caution">
    <text evidence="4">The sequence shown here is derived from an EMBL/GenBank/DDBJ whole genome shotgun (WGS) entry which is preliminary data.</text>
</comment>
<evidence type="ECO:0000313" key="5">
    <source>
        <dbReference type="Proteomes" id="UP000551327"/>
    </source>
</evidence>
<dbReference type="AlphaFoldDB" id="A0A7X1FX75"/>
<organism evidence="4 5">
    <name type="scientific">Novosphingobium piscinae</name>
    <dbReference type="NCBI Taxonomy" id="1507448"/>
    <lineage>
        <taxon>Bacteria</taxon>
        <taxon>Pseudomonadati</taxon>
        <taxon>Pseudomonadota</taxon>
        <taxon>Alphaproteobacteria</taxon>
        <taxon>Sphingomonadales</taxon>
        <taxon>Sphingomonadaceae</taxon>
        <taxon>Novosphingobium</taxon>
    </lineage>
</organism>
<evidence type="ECO:0000259" key="3">
    <source>
        <dbReference type="Pfam" id="PF03703"/>
    </source>
</evidence>
<feature type="region of interest" description="Disordered" evidence="1">
    <location>
        <begin position="187"/>
        <end position="212"/>
    </location>
</feature>
<proteinExistence type="predicted"/>
<evidence type="ECO:0000313" key="4">
    <source>
        <dbReference type="EMBL" id="MBC2668529.1"/>
    </source>
</evidence>
<dbReference type="Pfam" id="PF03703">
    <property type="entry name" value="bPH_2"/>
    <property type="match status" value="1"/>
</dbReference>
<dbReference type="NCBIfam" id="NF040894">
    <property type="entry name" value="puhB_PGC"/>
    <property type="match status" value="1"/>
</dbReference>